<dbReference type="GO" id="GO:0016987">
    <property type="term" value="F:sigma factor activity"/>
    <property type="evidence" value="ECO:0007669"/>
    <property type="project" value="UniProtKB-KW"/>
</dbReference>
<dbReference type="InterPro" id="IPR013324">
    <property type="entry name" value="RNA_pol_sigma_r3/r4-like"/>
</dbReference>
<evidence type="ECO:0000313" key="9">
    <source>
        <dbReference type="Proteomes" id="UP000004508"/>
    </source>
</evidence>
<gene>
    <name evidence="8" type="ORF">Krac_0029</name>
</gene>
<dbReference type="Pfam" id="PF08281">
    <property type="entry name" value="Sigma70_r4_2"/>
    <property type="match status" value="1"/>
</dbReference>
<accession>D6U8W9</accession>
<dbReference type="InterPro" id="IPR014284">
    <property type="entry name" value="RNA_pol_sigma-70_dom"/>
</dbReference>
<evidence type="ECO:0000259" key="7">
    <source>
        <dbReference type="Pfam" id="PF08281"/>
    </source>
</evidence>
<dbReference type="PANTHER" id="PTHR43133:SF8">
    <property type="entry name" value="RNA POLYMERASE SIGMA FACTOR HI_1459-RELATED"/>
    <property type="match status" value="1"/>
</dbReference>
<evidence type="ECO:0000313" key="8">
    <source>
        <dbReference type="EMBL" id="EFH79577.1"/>
    </source>
</evidence>
<name>D6U8W9_KTERA</name>
<evidence type="ECO:0000259" key="6">
    <source>
        <dbReference type="Pfam" id="PF04542"/>
    </source>
</evidence>
<reference evidence="8 9" key="1">
    <citation type="journal article" date="2011" name="Stand. Genomic Sci.">
        <title>Non-contiguous finished genome sequence and contextual data of the filamentous soil bacterium Ktedonobacter racemifer type strain (SOSP1-21).</title>
        <authorList>
            <person name="Chang Y.J."/>
            <person name="Land M."/>
            <person name="Hauser L."/>
            <person name="Chertkov O."/>
            <person name="Del Rio T.G."/>
            <person name="Nolan M."/>
            <person name="Copeland A."/>
            <person name="Tice H."/>
            <person name="Cheng J.F."/>
            <person name="Lucas S."/>
            <person name="Han C."/>
            <person name="Goodwin L."/>
            <person name="Pitluck S."/>
            <person name="Ivanova N."/>
            <person name="Ovchinikova G."/>
            <person name="Pati A."/>
            <person name="Chen A."/>
            <person name="Palaniappan K."/>
            <person name="Mavromatis K."/>
            <person name="Liolios K."/>
            <person name="Brettin T."/>
            <person name="Fiebig A."/>
            <person name="Rohde M."/>
            <person name="Abt B."/>
            <person name="Goker M."/>
            <person name="Detter J.C."/>
            <person name="Woyke T."/>
            <person name="Bristow J."/>
            <person name="Eisen J.A."/>
            <person name="Markowitz V."/>
            <person name="Hugenholtz P."/>
            <person name="Kyrpides N.C."/>
            <person name="Klenk H.P."/>
            <person name="Lapidus A."/>
        </authorList>
    </citation>
    <scope>NUCLEOTIDE SEQUENCE [LARGE SCALE GENOMIC DNA]</scope>
    <source>
        <strain evidence="9">DSM 44963</strain>
    </source>
</reference>
<dbReference type="Proteomes" id="UP000004508">
    <property type="component" value="Unassembled WGS sequence"/>
</dbReference>
<dbReference type="RefSeq" id="WP_007923689.1">
    <property type="nucleotide sequence ID" value="NZ_ADVG01000007.1"/>
</dbReference>
<evidence type="ECO:0000256" key="4">
    <source>
        <dbReference type="ARBA" id="ARBA00023125"/>
    </source>
</evidence>
<feature type="domain" description="RNA polymerase sigma-70 region 2" evidence="6">
    <location>
        <begin position="36"/>
        <end position="104"/>
    </location>
</feature>
<sequence length="193" mass="22187">MENISELALPYDMRLEDAEIQLVEAAKANPANFAPLYQCYAMRVYRYLRTRASSDEDAADLTQQVFLQVLEALPDYRARGIPFAAWLFRITRHVAIDHHRRHKNTQHWDLLPDATQSPSEQDPEAVVLKHENLTHLRGLLARLDVQKRELLALRFAAGLSTVEIAQVVGKSHASVKKQITRIIQSLKEQYRHV</sequence>
<dbReference type="AlphaFoldDB" id="D6U8W9"/>
<proteinExistence type="inferred from homology"/>
<protein>
    <submittedName>
        <fullName evidence="8">RNA polymerase, sigma-24 subunit, ECF subfamily</fullName>
    </submittedName>
</protein>
<dbReference type="SUPFAM" id="SSF88659">
    <property type="entry name" value="Sigma3 and sigma4 domains of RNA polymerase sigma factors"/>
    <property type="match status" value="1"/>
</dbReference>
<dbReference type="InterPro" id="IPR007627">
    <property type="entry name" value="RNA_pol_sigma70_r2"/>
</dbReference>
<dbReference type="Gene3D" id="1.10.1740.10">
    <property type="match status" value="1"/>
</dbReference>
<dbReference type="InterPro" id="IPR013249">
    <property type="entry name" value="RNA_pol_sigma70_r4_t2"/>
</dbReference>
<evidence type="ECO:0000256" key="1">
    <source>
        <dbReference type="ARBA" id="ARBA00010641"/>
    </source>
</evidence>
<dbReference type="Gene3D" id="1.10.10.10">
    <property type="entry name" value="Winged helix-like DNA-binding domain superfamily/Winged helix DNA-binding domain"/>
    <property type="match status" value="1"/>
</dbReference>
<organism evidence="8 9">
    <name type="scientific">Ktedonobacter racemifer DSM 44963</name>
    <dbReference type="NCBI Taxonomy" id="485913"/>
    <lineage>
        <taxon>Bacteria</taxon>
        <taxon>Bacillati</taxon>
        <taxon>Chloroflexota</taxon>
        <taxon>Ktedonobacteria</taxon>
        <taxon>Ktedonobacterales</taxon>
        <taxon>Ktedonobacteraceae</taxon>
        <taxon>Ktedonobacter</taxon>
    </lineage>
</organism>
<dbReference type="STRING" id="485913.Krac_0029"/>
<comment type="similarity">
    <text evidence="1">Belongs to the sigma-70 factor family. ECF subfamily.</text>
</comment>
<dbReference type="InParanoid" id="D6U8W9"/>
<evidence type="ECO:0000256" key="3">
    <source>
        <dbReference type="ARBA" id="ARBA00023082"/>
    </source>
</evidence>
<keyword evidence="4" id="KW-0238">DNA-binding</keyword>
<dbReference type="GO" id="GO:0003677">
    <property type="term" value="F:DNA binding"/>
    <property type="evidence" value="ECO:0007669"/>
    <property type="project" value="UniProtKB-KW"/>
</dbReference>
<evidence type="ECO:0000256" key="5">
    <source>
        <dbReference type="ARBA" id="ARBA00023163"/>
    </source>
</evidence>
<dbReference type="Pfam" id="PF04542">
    <property type="entry name" value="Sigma70_r2"/>
    <property type="match status" value="1"/>
</dbReference>
<dbReference type="GO" id="GO:0006352">
    <property type="term" value="P:DNA-templated transcription initiation"/>
    <property type="evidence" value="ECO:0007669"/>
    <property type="project" value="InterPro"/>
</dbReference>
<comment type="caution">
    <text evidence="8">The sequence shown here is derived from an EMBL/GenBank/DDBJ whole genome shotgun (WGS) entry which is preliminary data.</text>
</comment>
<keyword evidence="5" id="KW-0804">Transcription</keyword>
<dbReference type="InterPro" id="IPR036388">
    <property type="entry name" value="WH-like_DNA-bd_sf"/>
</dbReference>
<evidence type="ECO:0000256" key="2">
    <source>
        <dbReference type="ARBA" id="ARBA00023015"/>
    </source>
</evidence>
<keyword evidence="2" id="KW-0805">Transcription regulation</keyword>
<dbReference type="eggNOG" id="COG1595">
    <property type="taxonomic scope" value="Bacteria"/>
</dbReference>
<dbReference type="EMBL" id="ADVG01000007">
    <property type="protein sequence ID" value="EFH79577.1"/>
    <property type="molecule type" value="Genomic_DNA"/>
</dbReference>
<dbReference type="OrthoDB" id="157311at2"/>
<dbReference type="NCBIfam" id="TIGR02937">
    <property type="entry name" value="sigma70-ECF"/>
    <property type="match status" value="1"/>
</dbReference>
<keyword evidence="3" id="KW-0731">Sigma factor</keyword>
<dbReference type="PANTHER" id="PTHR43133">
    <property type="entry name" value="RNA POLYMERASE ECF-TYPE SIGMA FACTO"/>
    <property type="match status" value="1"/>
</dbReference>
<dbReference type="SUPFAM" id="SSF88946">
    <property type="entry name" value="Sigma2 domain of RNA polymerase sigma factors"/>
    <property type="match status" value="1"/>
</dbReference>
<dbReference type="InterPro" id="IPR039425">
    <property type="entry name" value="RNA_pol_sigma-70-like"/>
</dbReference>
<dbReference type="InterPro" id="IPR013325">
    <property type="entry name" value="RNA_pol_sigma_r2"/>
</dbReference>
<feature type="domain" description="RNA polymerase sigma factor 70 region 4 type 2" evidence="7">
    <location>
        <begin position="136"/>
        <end position="184"/>
    </location>
</feature>
<keyword evidence="9" id="KW-1185">Reference proteome</keyword>